<dbReference type="KEGG" id="vte:BHY08_09990"/>
<name>A0A1J0A853_9ENTE</name>
<sequence length="246" mass="25932">MKKMLGTLLISSTVLVAGLQTYAVTVEENGQINSEATITVNPGAKEPTKPENPDTPSGETGQSGPLSIDNVIVFNFKDMNLSGRTQKISLKNDGAESIAKRNIQVTDTRGTGAGWNLQIKQSELTDSTTNPGTTNTLRGAYITLNNGSVVAGSDNAVAQDDAGITPTLNEYAPNAENKNSFQKIITAEKGQGMGTFKVFYNKDATGLEKDVADDIQLVVPSGNMIGTYQGTVTWALSDSPSASPVK</sequence>
<dbReference type="AlphaFoldDB" id="A0A1J0A853"/>
<dbReference type="Pfam" id="PF13731">
    <property type="entry name" value="WxL"/>
    <property type="match status" value="1"/>
</dbReference>
<protein>
    <recommendedName>
        <fullName evidence="3">WxL domain-containing protein</fullName>
    </recommendedName>
</protein>
<evidence type="ECO:0000313" key="4">
    <source>
        <dbReference type="EMBL" id="APB32110.1"/>
    </source>
</evidence>
<dbReference type="InterPro" id="IPR027994">
    <property type="entry name" value="WxL_dom"/>
</dbReference>
<gene>
    <name evidence="4" type="ORF">BHY08_09990</name>
</gene>
<evidence type="ECO:0000313" key="5">
    <source>
        <dbReference type="Proteomes" id="UP000191200"/>
    </source>
</evidence>
<dbReference type="RefSeq" id="WP_071457718.1">
    <property type="nucleotide sequence ID" value="NZ_CP017267.1"/>
</dbReference>
<feature type="domain" description="WxL" evidence="3">
    <location>
        <begin position="28"/>
        <end position="240"/>
    </location>
</feature>
<dbReference type="STRING" id="519472.BHY08_09990"/>
<reference evidence="4 5" key="1">
    <citation type="submission" date="2016-09" db="EMBL/GenBank/DDBJ databases">
        <title>Vagococcus teuberi sp. nov., isolated from the Malian artisanal sour milk fene.</title>
        <authorList>
            <person name="Wullschleger S."/>
            <person name="Seifert C."/>
            <person name="Baumgartner S."/>
            <person name="Lacroix C."/>
            <person name="Bonfoh B."/>
            <person name="Stevens M.J."/>
            <person name="Meile L."/>
        </authorList>
    </citation>
    <scope>NUCLEOTIDE SEQUENCE [LARGE SCALE GENOMIC DNA]</scope>
    <source>
        <strain evidence="4 5">DSM 21459</strain>
    </source>
</reference>
<feature type="compositionally biased region" description="Polar residues" evidence="1">
    <location>
        <begin position="54"/>
        <end position="65"/>
    </location>
</feature>
<proteinExistence type="predicted"/>
<feature type="region of interest" description="Disordered" evidence="1">
    <location>
        <begin position="35"/>
        <end position="66"/>
    </location>
</feature>
<dbReference type="EMBL" id="CP017267">
    <property type="protein sequence ID" value="APB32110.1"/>
    <property type="molecule type" value="Genomic_DNA"/>
</dbReference>
<evidence type="ECO:0000256" key="2">
    <source>
        <dbReference type="SAM" id="SignalP"/>
    </source>
</evidence>
<feature type="signal peptide" evidence="2">
    <location>
        <begin position="1"/>
        <end position="23"/>
    </location>
</feature>
<organism evidence="4 5">
    <name type="scientific">Vagococcus teuberi</name>
    <dbReference type="NCBI Taxonomy" id="519472"/>
    <lineage>
        <taxon>Bacteria</taxon>
        <taxon>Bacillati</taxon>
        <taxon>Bacillota</taxon>
        <taxon>Bacilli</taxon>
        <taxon>Lactobacillales</taxon>
        <taxon>Enterococcaceae</taxon>
        <taxon>Vagococcus</taxon>
    </lineage>
</organism>
<keyword evidence="5" id="KW-1185">Reference proteome</keyword>
<evidence type="ECO:0000256" key="1">
    <source>
        <dbReference type="SAM" id="MobiDB-lite"/>
    </source>
</evidence>
<dbReference type="Proteomes" id="UP000191200">
    <property type="component" value="Chromosome"/>
</dbReference>
<keyword evidence="2" id="KW-0732">Signal</keyword>
<accession>A0A1J0A853</accession>
<feature type="chain" id="PRO_5009608658" description="WxL domain-containing protein" evidence="2">
    <location>
        <begin position="24"/>
        <end position="246"/>
    </location>
</feature>
<evidence type="ECO:0000259" key="3">
    <source>
        <dbReference type="Pfam" id="PF13731"/>
    </source>
</evidence>
<dbReference type="OrthoDB" id="2339326at2"/>